<dbReference type="PANTHER" id="PTHR10544">
    <property type="entry name" value="60S RIBOSOMAL PROTEIN L28"/>
    <property type="match status" value="1"/>
</dbReference>
<dbReference type="GO" id="GO:0006412">
    <property type="term" value="P:translation"/>
    <property type="evidence" value="ECO:0007669"/>
    <property type="project" value="InterPro"/>
</dbReference>
<dbReference type="InterPro" id="IPR029004">
    <property type="entry name" value="Ribosomal_eL28/Mak16"/>
</dbReference>
<dbReference type="Pfam" id="PF01778">
    <property type="entry name" value="Ribosomal_L28e"/>
    <property type="match status" value="1"/>
</dbReference>
<dbReference type="Gene3D" id="3.30.390.110">
    <property type="match status" value="1"/>
</dbReference>
<evidence type="ECO:0000256" key="2">
    <source>
        <dbReference type="ARBA" id="ARBA00022980"/>
    </source>
</evidence>
<evidence type="ECO:0000259" key="6">
    <source>
        <dbReference type="Pfam" id="PF01778"/>
    </source>
</evidence>
<evidence type="ECO:0000256" key="3">
    <source>
        <dbReference type="ARBA" id="ARBA00023274"/>
    </source>
</evidence>
<comment type="caution">
    <text evidence="7">The sequence shown here is derived from an EMBL/GenBank/DDBJ whole genome shotgun (WGS) entry which is preliminary data.</text>
</comment>
<dbReference type="AlphaFoldDB" id="S9UVD2"/>
<feature type="domain" description="Ribosomal eL28/Mak16" evidence="6">
    <location>
        <begin position="58"/>
        <end position="150"/>
    </location>
</feature>
<keyword evidence="3" id="KW-0687">Ribonucleoprotein</keyword>
<gene>
    <name evidence="7" type="ORF">STCU_02713</name>
</gene>
<evidence type="ECO:0000256" key="4">
    <source>
        <dbReference type="SAM" id="MobiDB-lite"/>
    </source>
</evidence>
<feature type="transmembrane region" description="Helical" evidence="5">
    <location>
        <begin position="12"/>
        <end position="33"/>
    </location>
</feature>
<keyword evidence="5" id="KW-0812">Transmembrane</keyword>
<keyword evidence="2 7" id="KW-0689">Ribosomal protein</keyword>
<proteinExistence type="inferred from homology"/>
<evidence type="ECO:0000313" key="8">
    <source>
        <dbReference type="Proteomes" id="UP000015354"/>
    </source>
</evidence>
<keyword evidence="5" id="KW-0472">Membrane</keyword>
<keyword evidence="8" id="KW-1185">Reference proteome</keyword>
<dbReference type="EMBL" id="ATMH01002713">
    <property type="protein sequence ID" value="EPY32724.1"/>
    <property type="molecule type" value="Genomic_DNA"/>
</dbReference>
<sequence length="212" mass="23722">MGKVRSTNSNNCFLFLPVTVISQFSFPFSPFLLCPLLSLSFALLEQVLFHNMTHSADLQWQLTRLNSKYLQKRGGYRLSSDPFNNNGNWTKRQSGFLNDTAVVVKPGKQGALVLTVKDGKNNNKPKQTYAKKPVADAKAAHVAAGAVRADQTIVVARRAKRLAAVHERELKVRAARKARSATSSSPARRSARSASRHYLNSEMFYFYFILND</sequence>
<dbReference type="GO" id="GO:1990904">
    <property type="term" value="C:ribonucleoprotein complex"/>
    <property type="evidence" value="ECO:0007669"/>
    <property type="project" value="UniProtKB-KW"/>
</dbReference>
<accession>S9UVD2</accession>
<feature type="region of interest" description="Disordered" evidence="4">
    <location>
        <begin position="173"/>
        <end position="193"/>
    </location>
</feature>
<comment type="similarity">
    <text evidence="1">Belongs to the eukaryotic ribosomal protein eL28 family.</text>
</comment>
<dbReference type="OrthoDB" id="245878at2759"/>
<evidence type="ECO:0000256" key="1">
    <source>
        <dbReference type="ARBA" id="ARBA00007926"/>
    </source>
</evidence>
<dbReference type="InterPro" id="IPR002672">
    <property type="entry name" value="Ribosomal_eL28"/>
</dbReference>
<name>S9UVD2_9TRYP</name>
<dbReference type="Proteomes" id="UP000015354">
    <property type="component" value="Unassembled WGS sequence"/>
</dbReference>
<reference evidence="7 8" key="1">
    <citation type="journal article" date="2013" name="PLoS ONE">
        <title>Predicting the Proteins of Angomonas deanei, Strigomonas culicis and Their Respective Endosymbionts Reveals New Aspects of the Trypanosomatidae Family.</title>
        <authorList>
            <person name="Motta M.C."/>
            <person name="Martins A.C."/>
            <person name="de Souza S.S."/>
            <person name="Catta-Preta C.M."/>
            <person name="Silva R."/>
            <person name="Klein C.C."/>
            <person name="de Almeida L.G."/>
            <person name="de Lima Cunha O."/>
            <person name="Ciapina L.P."/>
            <person name="Brocchi M."/>
            <person name="Colabardini A.C."/>
            <person name="de Araujo Lima B."/>
            <person name="Machado C.R."/>
            <person name="de Almeida Soares C.M."/>
            <person name="Probst C.M."/>
            <person name="de Menezes C.B."/>
            <person name="Thompson C.E."/>
            <person name="Bartholomeu D.C."/>
            <person name="Gradia D.F."/>
            <person name="Pavoni D.P."/>
            <person name="Grisard E.C."/>
            <person name="Fantinatti-Garboggini F."/>
            <person name="Marchini F.K."/>
            <person name="Rodrigues-Luiz G.F."/>
            <person name="Wagner G."/>
            <person name="Goldman G.H."/>
            <person name="Fietto J.L."/>
            <person name="Elias M.C."/>
            <person name="Goldman M.H."/>
            <person name="Sagot M.F."/>
            <person name="Pereira M."/>
            <person name="Stoco P.H."/>
            <person name="de Mendonca-Neto R.P."/>
            <person name="Teixeira S.M."/>
            <person name="Maciel T.E."/>
            <person name="de Oliveira Mendes T.A."/>
            <person name="Urmenyi T.P."/>
            <person name="de Souza W."/>
            <person name="Schenkman S."/>
            <person name="de Vasconcelos A.T."/>
        </authorList>
    </citation>
    <scope>NUCLEOTIDE SEQUENCE [LARGE SCALE GENOMIC DNA]</scope>
</reference>
<organism evidence="7 8">
    <name type="scientific">Strigomonas culicis</name>
    <dbReference type="NCBI Taxonomy" id="28005"/>
    <lineage>
        <taxon>Eukaryota</taxon>
        <taxon>Discoba</taxon>
        <taxon>Euglenozoa</taxon>
        <taxon>Kinetoplastea</taxon>
        <taxon>Metakinetoplastina</taxon>
        <taxon>Trypanosomatida</taxon>
        <taxon>Trypanosomatidae</taxon>
        <taxon>Strigomonadinae</taxon>
        <taxon>Strigomonas</taxon>
    </lineage>
</organism>
<dbReference type="GO" id="GO:0003735">
    <property type="term" value="F:structural constituent of ribosome"/>
    <property type="evidence" value="ECO:0007669"/>
    <property type="project" value="InterPro"/>
</dbReference>
<dbReference type="GO" id="GO:0005840">
    <property type="term" value="C:ribosome"/>
    <property type="evidence" value="ECO:0007669"/>
    <property type="project" value="UniProtKB-KW"/>
</dbReference>
<evidence type="ECO:0000313" key="7">
    <source>
        <dbReference type="EMBL" id="EPY32724.1"/>
    </source>
</evidence>
<protein>
    <submittedName>
        <fullName evidence="7">Large subunit ribosomal protein L28e</fullName>
    </submittedName>
</protein>
<keyword evidence="5" id="KW-1133">Transmembrane helix</keyword>
<evidence type="ECO:0000256" key="5">
    <source>
        <dbReference type="SAM" id="Phobius"/>
    </source>
</evidence>